<keyword evidence="2" id="KW-1185">Reference proteome</keyword>
<evidence type="ECO:0000313" key="2">
    <source>
        <dbReference type="Proteomes" id="UP001249851"/>
    </source>
</evidence>
<proteinExistence type="predicted"/>
<reference evidence="1" key="2">
    <citation type="journal article" date="2023" name="Science">
        <title>Genomic signatures of disease resistance in endangered staghorn corals.</title>
        <authorList>
            <person name="Vollmer S.V."/>
            <person name="Selwyn J.D."/>
            <person name="Despard B.A."/>
            <person name="Roesel C.L."/>
        </authorList>
    </citation>
    <scope>NUCLEOTIDE SEQUENCE</scope>
    <source>
        <strain evidence="1">K2</strain>
    </source>
</reference>
<reference evidence="1" key="1">
    <citation type="journal article" date="2023" name="G3 (Bethesda)">
        <title>Whole genome assembly and annotation of the endangered Caribbean coral Acropora cervicornis.</title>
        <authorList>
            <person name="Selwyn J.D."/>
            <person name="Vollmer S.V."/>
        </authorList>
    </citation>
    <scope>NUCLEOTIDE SEQUENCE</scope>
    <source>
        <strain evidence="1">K2</strain>
    </source>
</reference>
<sequence length="192" mass="21640">MTSEDTCLTHVHGIVAGEVPNVRGLSFRNPGCFQSGQLRTLIRLWENILDGYEPAKDVLEWLEHGVDVKKFIKPFKGSFMGVKYESAEPPSRVFKNHYSCKQFSQFVTETILQRIESGAIRVWGKGGEVAPPHLVVPMTIEPQKPRLCIDARFLNLWMVDTPFSLKTLVGVSRFVYPISCMSKIHSGNAFKA</sequence>
<comment type="caution">
    <text evidence="1">The sequence shown here is derived from an EMBL/GenBank/DDBJ whole genome shotgun (WGS) entry which is preliminary data.</text>
</comment>
<accession>A0AAD9QWE7</accession>
<organism evidence="1 2">
    <name type="scientific">Acropora cervicornis</name>
    <name type="common">Staghorn coral</name>
    <dbReference type="NCBI Taxonomy" id="6130"/>
    <lineage>
        <taxon>Eukaryota</taxon>
        <taxon>Metazoa</taxon>
        <taxon>Cnidaria</taxon>
        <taxon>Anthozoa</taxon>
        <taxon>Hexacorallia</taxon>
        <taxon>Scleractinia</taxon>
        <taxon>Astrocoeniina</taxon>
        <taxon>Acroporidae</taxon>
        <taxon>Acropora</taxon>
    </lineage>
</organism>
<gene>
    <name evidence="1" type="ORF">P5673_006721</name>
</gene>
<protein>
    <submittedName>
        <fullName evidence="1">Uncharacterized protein</fullName>
    </submittedName>
</protein>
<dbReference type="Proteomes" id="UP001249851">
    <property type="component" value="Unassembled WGS sequence"/>
</dbReference>
<dbReference type="EMBL" id="JARQWQ010000011">
    <property type="protein sequence ID" value="KAK2568724.1"/>
    <property type="molecule type" value="Genomic_DNA"/>
</dbReference>
<name>A0AAD9QWE7_ACRCE</name>
<evidence type="ECO:0000313" key="1">
    <source>
        <dbReference type="EMBL" id="KAK2568724.1"/>
    </source>
</evidence>
<dbReference type="AlphaFoldDB" id="A0AAD9QWE7"/>